<dbReference type="AlphaFoldDB" id="A0A9W9F4E9"/>
<dbReference type="OrthoDB" id="2821191at2759"/>
<reference evidence="1" key="1">
    <citation type="submission" date="2022-11" db="EMBL/GenBank/DDBJ databases">
        <authorList>
            <person name="Petersen C."/>
        </authorList>
    </citation>
    <scope>NUCLEOTIDE SEQUENCE</scope>
    <source>
        <strain evidence="1">IBT 30069</strain>
    </source>
</reference>
<accession>A0A9W9F4E9</accession>
<dbReference type="SUPFAM" id="SSF55729">
    <property type="entry name" value="Acyl-CoA N-acyltransferases (Nat)"/>
    <property type="match status" value="1"/>
</dbReference>
<name>A0A9W9F4E9_9EURO</name>
<evidence type="ECO:0000313" key="2">
    <source>
        <dbReference type="Proteomes" id="UP001149165"/>
    </source>
</evidence>
<dbReference type="Proteomes" id="UP001149165">
    <property type="component" value="Unassembled WGS sequence"/>
</dbReference>
<evidence type="ECO:0000313" key="1">
    <source>
        <dbReference type="EMBL" id="KAJ5093296.1"/>
    </source>
</evidence>
<keyword evidence="2" id="KW-1185">Reference proteome</keyword>
<dbReference type="InterPro" id="IPR016181">
    <property type="entry name" value="Acyl_CoA_acyltransferase"/>
</dbReference>
<gene>
    <name evidence="1" type="ORF">N7456_009157</name>
</gene>
<comment type="caution">
    <text evidence="1">The sequence shown here is derived from an EMBL/GenBank/DDBJ whole genome shotgun (WGS) entry which is preliminary data.</text>
</comment>
<reference evidence="1" key="2">
    <citation type="journal article" date="2023" name="IMA Fungus">
        <title>Comparative genomic study of the Penicillium genus elucidates a diverse pangenome and 15 lateral gene transfer events.</title>
        <authorList>
            <person name="Petersen C."/>
            <person name="Sorensen T."/>
            <person name="Nielsen M.R."/>
            <person name="Sondergaard T.E."/>
            <person name="Sorensen J.L."/>
            <person name="Fitzpatrick D.A."/>
            <person name="Frisvad J.C."/>
            <person name="Nielsen K.L."/>
        </authorList>
    </citation>
    <scope>NUCLEOTIDE SEQUENCE</scope>
    <source>
        <strain evidence="1">IBT 30069</strain>
    </source>
</reference>
<protein>
    <submittedName>
        <fullName evidence="1">Acetyltransferase</fullName>
    </submittedName>
</protein>
<sequence length="213" mass="23710">MSTSNKFHTRNATLANDDVQFIIAAFDSTLPYLASIGAGGMWGEQPFSQKDGFEEDTVDSIRKSEQNEDPSKVMIAEVETSDHVEGGERPQDAKVLTRVGAAVILDSLPSYLRAREELKAEIEKEKKFLYLEVIISDFRTDPLHRGAGAALIEAVKGYGRVNKYDTLYVDCWAGNGGRLNRYYEKLGFNHVGDFSFKRASGETWPGTLFSVDL</sequence>
<dbReference type="EMBL" id="JAPQKH010000006">
    <property type="protein sequence ID" value="KAJ5093296.1"/>
    <property type="molecule type" value="Genomic_DNA"/>
</dbReference>
<proteinExistence type="predicted"/>
<dbReference type="Gene3D" id="3.40.630.30">
    <property type="match status" value="1"/>
</dbReference>
<organism evidence="1 2">
    <name type="scientific">Penicillium angulare</name>
    <dbReference type="NCBI Taxonomy" id="116970"/>
    <lineage>
        <taxon>Eukaryota</taxon>
        <taxon>Fungi</taxon>
        <taxon>Dikarya</taxon>
        <taxon>Ascomycota</taxon>
        <taxon>Pezizomycotina</taxon>
        <taxon>Eurotiomycetes</taxon>
        <taxon>Eurotiomycetidae</taxon>
        <taxon>Eurotiales</taxon>
        <taxon>Aspergillaceae</taxon>
        <taxon>Penicillium</taxon>
    </lineage>
</organism>